<dbReference type="Proteomes" id="UP001558613">
    <property type="component" value="Unassembled WGS sequence"/>
</dbReference>
<organism evidence="1 2">
    <name type="scientific">Cirrhinus molitorella</name>
    <name type="common">mud carp</name>
    <dbReference type="NCBI Taxonomy" id="172907"/>
    <lineage>
        <taxon>Eukaryota</taxon>
        <taxon>Metazoa</taxon>
        <taxon>Chordata</taxon>
        <taxon>Craniata</taxon>
        <taxon>Vertebrata</taxon>
        <taxon>Euteleostomi</taxon>
        <taxon>Actinopterygii</taxon>
        <taxon>Neopterygii</taxon>
        <taxon>Teleostei</taxon>
        <taxon>Ostariophysi</taxon>
        <taxon>Cypriniformes</taxon>
        <taxon>Cyprinidae</taxon>
        <taxon>Labeoninae</taxon>
        <taxon>Labeonini</taxon>
        <taxon>Cirrhinus</taxon>
    </lineage>
</organism>
<accession>A0ABR3MK74</accession>
<gene>
    <name evidence="1" type="ORF">QQF64_005256</name>
</gene>
<reference evidence="1 2" key="1">
    <citation type="submission" date="2023-09" db="EMBL/GenBank/DDBJ databases">
        <authorList>
            <person name="Wang M."/>
        </authorList>
    </citation>
    <scope>NUCLEOTIDE SEQUENCE [LARGE SCALE GENOMIC DNA]</scope>
    <source>
        <strain evidence="1">GT-2023</strain>
        <tissue evidence="1">Liver</tissue>
    </source>
</reference>
<keyword evidence="2" id="KW-1185">Reference proteome</keyword>
<evidence type="ECO:0000313" key="2">
    <source>
        <dbReference type="Proteomes" id="UP001558613"/>
    </source>
</evidence>
<name>A0ABR3MK74_9TELE</name>
<protein>
    <submittedName>
        <fullName evidence="1">Uncharacterized protein</fullName>
    </submittedName>
</protein>
<evidence type="ECO:0000313" key="1">
    <source>
        <dbReference type="EMBL" id="KAL1264901.1"/>
    </source>
</evidence>
<sequence length="67" mass="7513">MKRCRTNIVSEICCGSGAEVDAHRRLCVSQLISQHAPVSLQTHSSLHLKQNKAQMLLLLELLMLMLN</sequence>
<dbReference type="EMBL" id="JAYMGO010000012">
    <property type="protein sequence ID" value="KAL1264901.1"/>
    <property type="molecule type" value="Genomic_DNA"/>
</dbReference>
<proteinExistence type="predicted"/>
<comment type="caution">
    <text evidence="1">The sequence shown here is derived from an EMBL/GenBank/DDBJ whole genome shotgun (WGS) entry which is preliminary data.</text>
</comment>